<dbReference type="Gene3D" id="3.40.50.300">
    <property type="entry name" value="P-loop containing nucleotide triphosphate hydrolases"/>
    <property type="match status" value="1"/>
</dbReference>
<dbReference type="AlphaFoldDB" id="A0A7T7HJS6"/>
<dbReference type="RefSeq" id="WP_200335858.1">
    <property type="nucleotide sequence ID" value="NZ_CP066786.1"/>
</dbReference>
<evidence type="ECO:0000259" key="7">
    <source>
        <dbReference type="PROSITE" id="PS50893"/>
    </source>
</evidence>
<dbReference type="GO" id="GO:0016887">
    <property type="term" value="F:ATP hydrolysis activity"/>
    <property type="evidence" value="ECO:0007669"/>
    <property type="project" value="InterPro"/>
</dbReference>
<keyword evidence="2" id="KW-0813">Transport</keyword>
<gene>
    <name evidence="8" type="ORF">JET14_19790</name>
</gene>
<name>A0A7T7HJS6_9HYPH</name>
<sequence length="259" mass="27449">MIGLENASVAFGHNVIFRDVSFEVPVGRTMAILGPNGRGKTTLLRALLGFQPLKTGTRTAPKIAGYVPQHGASQAKLSGLDVVVMGHAAQIGLFGQPGKDDIEAAEEALEIVGATHLAGLRYDRMSGGQRQMILIARALATGSPALATGSPALVFDEPTSALDLGNQSKTLDLLNMLRERRDKAILFTTHDPNHALAAADDVLMMMPGGHEVNGTVEEMIVPEALAKLYGVDMRWVDLTGPESGTRKAVIPAFAGREFS</sequence>
<keyword evidence="6" id="KW-0406">Ion transport</keyword>
<dbReference type="GO" id="GO:0006829">
    <property type="term" value="P:zinc ion transport"/>
    <property type="evidence" value="ECO:0007669"/>
    <property type="project" value="UniProtKB-KW"/>
</dbReference>
<reference evidence="8 9" key="1">
    <citation type="submission" date="2020-12" db="EMBL/GenBank/DDBJ databases">
        <authorList>
            <person name="Zheng R.K."/>
            <person name="Sun C.M."/>
        </authorList>
    </citation>
    <scope>NUCLEOTIDE SEQUENCE [LARGE SCALE GENOMIC DNA]</scope>
    <source>
        <strain evidence="8 9">ZRK001</strain>
    </source>
</reference>
<keyword evidence="4 8" id="KW-0067">ATP-binding</keyword>
<dbReference type="SUPFAM" id="SSF52540">
    <property type="entry name" value="P-loop containing nucleoside triphosphate hydrolases"/>
    <property type="match status" value="1"/>
</dbReference>
<evidence type="ECO:0000256" key="1">
    <source>
        <dbReference type="ARBA" id="ARBA00005417"/>
    </source>
</evidence>
<evidence type="ECO:0000256" key="4">
    <source>
        <dbReference type="ARBA" id="ARBA00022840"/>
    </source>
</evidence>
<dbReference type="PANTHER" id="PTHR42734">
    <property type="entry name" value="METAL TRANSPORT SYSTEM ATP-BINDING PROTEIN TM_0124-RELATED"/>
    <property type="match status" value="1"/>
</dbReference>
<dbReference type="KEGG" id="mlut:JET14_19790"/>
<keyword evidence="5" id="KW-0862">Zinc</keyword>
<dbReference type="InterPro" id="IPR027417">
    <property type="entry name" value="P-loop_NTPase"/>
</dbReference>
<organism evidence="8 9">
    <name type="scientific">Martelella lutilitoris</name>
    <dbReference type="NCBI Taxonomy" id="2583532"/>
    <lineage>
        <taxon>Bacteria</taxon>
        <taxon>Pseudomonadati</taxon>
        <taxon>Pseudomonadota</taxon>
        <taxon>Alphaproteobacteria</taxon>
        <taxon>Hyphomicrobiales</taxon>
        <taxon>Aurantimonadaceae</taxon>
        <taxon>Martelella</taxon>
    </lineage>
</organism>
<evidence type="ECO:0000256" key="2">
    <source>
        <dbReference type="ARBA" id="ARBA00022448"/>
    </source>
</evidence>
<evidence type="ECO:0000256" key="3">
    <source>
        <dbReference type="ARBA" id="ARBA00022741"/>
    </source>
</evidence>
<feature type="domain" description="ABC transporter" evidence="7">
    <location>
        <begin position="2"/>
        <end position="232"/>
    </location>
</feature>
<protein>
    <submittedName>
        <fullName evidence="8">ABC transporter ATP-binding protein</fullName>
    </submittedName>
</protein>
<dbReference type="PROSITE" id="PS00211">
    <property type="entry name" value="ABC_TRANSPORTER_1"/>
    <property type="match status" value="1"/>
</dbReference>
<dbReference type="GO" id="GO:0005524">
    <property type="term" value="F:ATP binding"/>
    <property type="evidence" value="ECO:0007669"/>
    <property type="project" value="UniProtKB-KW"/>
</dbReference>
<dbReference type="InterPro" id="IPR003593">
    <property type="entry name" value="AAA+_ATPase"/>
</dbReference>
<dbReference type="InterPro" id="IPR050153">
    <property type="entry name" value="Metal_Ion_Import_ABC"/>
</dbReference>
<evidence type="ECO:0000256" key="5">
    <source>
        <dbReference type="ARBA" id="ARBA00022906"/>
    </source>
</evidence>
<evidence type="ECO:0000313" key="9">
    <source>
        <dbReference type="Proteomes" id="UP000596083"/>
    </source>
</evidence>
<evidence type="ECO:0000313" key="8">
    <source>
        <dbReference type="EMBL" id="QQM30463.1"/>
    </source>
</evidence>
<comment type="similarity">
    <text evidence="1">Belongs to the ABC transporter superfamily.</text>
</comment>
<dbReference type="PANTHER" id="PTHR42734:SF19">
    <property type="entry name" value="IRON COMPOUNDS ABC TRANSPORTER, ATP-BINDING PROTEIN"/>
    <property type="match status" value="1"/>
</dbReference>
<keyword evidence="3" id="KW-0547">Nucleotide-binding</keyword>
<evidence type="ECO:0000256" key="6">
    <source>
        <dbReference type="ARBA" id="ARBA00023065"/>
    </source>
</evidence>
<dbReference type="Proteomes" id="UP000596083">
    <property type="component" value="Chromosome"/>
</dbReference>
<dbReference type="EMBL" id="CP066786">
    <property type="protein sequence ID" value="QQM30463.1"/>
    <property type="molecule type" value="Genomic_DNA"/>
</dbReference>
<proteinExistence type="inferred from homology"/>
<dbReference type="Pfam" id="PF00005">
    <property type="entry name" value="ABC_tran"/>
    <property type="match status" value="1"/>
</dbReference>
<keyword evidence="5" id="KW-0864">Zinc transport</keyword>
<accession>A0A7T7HJS6</accession>
<dbReference type="PROSITE" id="PS50893">
    <property type="entry name" value="ABC_TRANSPORTER_2"/>
    <property type="match status" value="1"/>
</dbReference>
<dbReference type="InterPro" id="IPR017871">
    <property type="entry name" value="ABC_transporter-like_CS"/>
</dbReference>
<dbReference type="InterPro" id="IPR003439">
    <property type="entry name" value="ABC_transporter-like_ATP-bd"/>
</dbReference>
<dbReference type="SMART" id="SM00382">
    <property type="entry name" value="AAA"/>
    <property type="match status" value="1"/>
</dbReference>